<dbReference type="PANTHER" id="PTHR34135:SF2">
    <property type="entry name" value="LYSOZYME"/>
    <property type="match status" value="1"/>
</dbReference>
<keyword evidence="3" id="KW-0326">Glycosidase</keyword>
<organism evidence="4 5">
    <name type="scientific">Streptomyces collinus (strain DSM 40733 / Tue 365)</name>
    <dbReference type="NCBI Taxonomy" id="1214242"/>
    <lineage>
        <taxon>Bacteria</taxon>
        <taxon>Bacillati</taxon>
        <taxon>Actinomycetota</taxon>
        <taxon>Actinomycetes</taxon>
        <taxon>Kitasatosporales</taxon>
        <taxon>Streptomycetaceae</taxon>
        <taxon>Streptomyces</taxon>
    </lineage>
</organism>
<dbReference type="EMBL" id="CP006261">
    <property type="protein sequence ID" value="AGS73933.1"/>
    <property type="molecule type" value="Genomic_DNA"/>
</dbReference>
<evidence type="ECO:0000256" key="1">
    <source>
        <dbReference type="ARBA" id="ARBA00010646"/>
    </source>
</evidence>
<comment type="similarity">
    <text evidence="1">Belongs to the glycosyl hydrolase 25 family.</text>
</comment>
<dbReference type="SMART" id="SM00641">
    <property type="entry name" value="Glyco_25"/>
    <property type="match status" value="1"/>
</dbReference>
<keyword evidence="5" id="KW-1185">Reference proteome</keyword>
<dbReference type="AlphaFoldDB" id="S5V2V6"/>
<accession>S5V2V6</accession>
<gene>
    <name evidence="4" type="ORF">B446_35873</name>
</gene>
<dbReference type="InterPro" id="IPR002053">
    <property type="entry name" value="Glyco_hydro_25"/>
</dbReference>
<evidence type="ECO:0000256" key="2">
    <source>
        <dbReference type="ARBA" id="ARBA00022801"/>
    </source>
</evidence>
<dbReference type="GO" id="GO:0003796">
    <property type="term" value="F:lysozyme activity"/>
    <property type="evidence" value="ECO:0007669"/>
    <property type="project" value="InterPro"/>
</dbReference>
<evidence type="ECO:0000313" key="5">
    <source>
        <dbReference type="Proteomes" id="UP000015423"/>
    </source>
</evidence>
<keyword evidence="2 4" id="KW-0378">Hydrolase</keyword>
<dbReference type="SUPFAM" id="SSF51445">
    <property type="entry name" value="(Trans)glycosidases"/>
    <property type="match status" value="1"/>
</dbReference>
<dbReference type="GO" id="GO:0016052">
    <property type="term" value="P:carbohydrate catabolic process"/>
    <property type="evidence" value="ECO:0007669"/>
    <property type="project" value="TreeGrafter"/>
</dbReference>
<keyword evidence="4" id="KW-0614">Plasmid</keyword>
<dbReference type="PROSITE" id="PS51904">
    <property type="entry name" value="GLYCOSYL_HYDROL_F25_2"/>
    <property type="match status" value="1"/>
</dbReference>
<evidence type="ECO:0000313" key="4">
    <source>
        <dbReference type="EMBL" id="AGS73933.1"/>
    </source>
</evidence>
<dbReference type="InterPro" id="IPR018077">
    <property type="entry name" value="Glyco_hydro_fam25_subgr"/>
</dbReference>
<dbReference type="Gene3D" id="3.20.20.80">
    <property type="entry name" value="Glycosidases"/>
    <property type="match status" value="1"/>
</dbReference>
<dbReference type="PANTHER" id="PTHR34135">
    <property type="entry name" value="LYSOZYME"/>
    <property type="match status" value="1"/>
</dbReference>
<name>S5V2V6_STRC3</name>
<protein>
    <submittedName>
        <fullName evidence="4">Glycoside hydrolase</fullName>
    </submittedName>
</protein>
<dbReference type="Pfam" id="PF01183">
    <property type="entry name" value="Glyco_hydro_25"/>
    <property type="match status" value="1"/>
</dbReference>
<dbReference type="PATRIC" id="fig|1214242.5.peg.7312"/>
<dbReference type="GO" id="GO:0016998">
    <property type="term" value="P:cell wall macromolecule catabolic process"/>
    <property type="evidence" value="ECO:0007669"/>
    <property type="project" value="InterPro"/>
</dbReference>
<dbReference type="CDD" id="cd00599">
    <property type="entry name" value="GH25_muramidase"/>
    <property type="match status" value="1"/>
</dbReference>
<dbReference type="GO" id="GO:0009253">
    <property type="term" value="P:peptidoglycan catabolic process"/>
    <property type="evidence" value="ECO:0007669"/>
    <property type="project" value="InterPro"/>
</dbReference>
<dbReference type="HOGENOM" id="CLU_090666_0_0_11"/>
<dbReference type="InterPro" id="IPR017853">
    <property type="entry name" value="GH"/>
</dbReference>
<geneLocation type="plasmid" evidence="4 5">
    <name>pSCO2</name>
</geneLocation>
<dbReference type="Proteomes" id="UP000015423">
    <property type="component" value="Plasmid pSCO2"/>
</dbReference>
<reference evidence="4 5" key="1">
    <citation type="submission" date="2012-10" db="EMBL/GenBank/DDBJ databases">
        <title>The complete genome sequence of Streptomyces collinus Tu 365.</title>
        <authorList>
            <person name="Ruckert C."/>
            <person name="Szczepanowski R."/>
            <person name="Goesmann A."/>
            <person name="Pross E.K."/>
            <person name="Musiol E.M."/>
            <person name="Blin K."/>
            <person name="Wohlleben W."/>
            <person name="Puhler A."/>
            <person name="Weber T."/>
            <person name="Kalinowski J."/>
        </authorList>
    </citation>
    <scope>NUCLEOTIDE SEQUENCE [LARGE SCALE GENOMIC DNA]</scope>
    <source>
        <strain evidence="5">DSM 40733 / Tue 365</strain>
        <plasmid evidence="4 5">pSCO2</plasmid>
    </source>
</reference>
<dbReference type="KEGG" id="sci:B446_35873"/>
<proteinExistence type="inferred from homology"/>
<dbReference type="RefSeq" id="WP_020943834.1">
    <property type="nucleotide sequence ID" value="NC_021986.1"/>
</dbReference>
<evidence type="ECO:0000256" key="3">
    <source>
        <dbReference type="ARBA" id="ARBA00023295"/>
    </source>
</evidence>
<sequence>MLTYGLDVSGEQSEDLPGSVAGVSFAFVKATEGHTYVSPVQKAQAASARKAGRTVGFYHFLWPGNISAQAEWFVTQCASVPGDILAVDWETTEAGTYASNKEKDAFLAAVKRLRPNHRIVLYCNTDFWFHHDSTSACGDGLWIADYTSAGRPRIEHPWKFHQYADGPSYDRDVYNGSAAQLHDWARGLL</sequence>